<feature type="transmembrane region" description="Helical" evidence="1">
    <location>
        <begin position="162"/>
        <end position="181"/>
    </location>
</feature>
<protein>
    <submittedName>
        <fullName evidence="2">Uncharacterized protein</fullName>
    </submittedName>
</protein>
<organism evidence="2 3">
    <name type="scientific">Pseudonocardia eucalypti</name>
    <dbReference type="NCBI Taxonomy" id="648755"/>
    <lineage>
        <taxon>Bacteria</taxon>
        <taxon>Bacillati</taxon>
        <taxon>Actinomycetota</taxon>
        <taxon>Actinomycetes</taxon>
        <taxon>Pseudonocardiales</taxon>
        <taxon>Pseudonocardiaceae</taxon>
        <taxon>Pseudonocardia</taxon>
    </lineage>
</organism>
<proteinExistence type="predicted"/>
<dbReference type="EMBL" id="BAABJP010000020">
    <property type="protein sequence ID" value="GAA5160399.1"/>
    <property type="molecule type" value="Genomic_DNA"/>
</dbReference>
<gene>
    <name evidence="2" type="ORF">GCM10023321_43000</name>
</gene>
<feature type="transmembrane region" description="Helical" evidence="1">
    <location>
        <begin position="305"/>
        <end position="325"/>
    </location>
</feature>
<keyword evidence="1" id="KW-0812">Transmembrane</keyword>
<feature type="transmembrane region" description="Helical" evidence="1">
    <location>
        <begin position="188"/>
        <end position="207"/>
    </location>
</feature>
<comment type="caution">
    <text evidence="2">The sequence shown here is derived from an EMBL/GenBank/DDBJ whole genome shotgun (WGS) entry which is preliminary data.</text>
</comment>
<feature type="transmembrane region" description="Helical" evidence="1">
    <location>
        <begin position="131"/>
        <end position="150"/>
    </location>
</feature>
<feature type="transmembrane region" description="Helical" evidence="1">
    <location>
        <begin position="245"/>
        <end position="267"/>
    </location>
</feature>
<feature type="transmembrane region" description="Helical" evidence="1">
    <location>
        <begin position="12"/>
        <end position="33"/>
    </location>
</feature>
<evidence type="ECO:0000313" key="2">
    <source>
        <dbReference type="EMBL" id="GAA5160399.1"/>
    </source>
</evidence>
<evidence type="ECO:0000256" key="1">
    <source>
        <dbReference type="SAM" id="Phobius"/>
    </source>
</evidence>
<feature type="transmembrane region" description="Helical" evidence="1">
    <location>
        <begin position="96"/>
        <end position="119"/>
    </location>
</feature>
<evidence type="ECO:0000313" key="3">
    <source>
        <dbReference type="Proteomes" id="UP001428817"/>
    </source>
</evidence>
<reference evidence="3" key="1">
    <citation type="journal article" date="2019" name="Int. J. Syst. Evol. Microbiol.">
        <title>The Global Catalogue of Microorganisms (GCM) 10K type strain sequencing project: providing services to taxonomists for standard genome sequencing and annotation.</title>
        <authorList>
            <consortium name="The Broad Institute Genomics Platform"/>
            <consortium name="The Broad Institute Genome Sequencing Center for Infectious Disease"/>
            <person name="Wu L."/>
            <person name="Ma J."/>
        </authorList>
    </citation>
    <scope>NUCLEOTIDE SEQUENCE [LARGE SCALE GENOMIC DNA]</scope>
    <source>
        <strain evidence="3">JCM 18303</strain>
    </source>
</reference>
<feature type="transmembrane region" description="Helical" evidence="1">
    <location>
        <begin position="213"/>
        <end position="233"/>
    </location>
</feature>
<keyword evidence="1" id="KW-0472">Membrane</keyword>
<keyword evidence="1" id="KW-1133">Transmembrane helix</keyword>
<feature type="transmembrane region" description="Helical" evidence="1">
    <location>
        <begin position="72"/>
        <end position="90"/>
    </location>
</feature>
<keyword evidence="3" id="KW-1185">Reference proteome</keyword>
<accession>A0ABP9QF10</accession>
<dbReference type="Proteomes" id="UP001428817">
    <property type="component" value="Unassembled WGS sequence"/>
</dbReference>
<name>A0ABP9QF10_9PSEU</name>
<feature type="transmembrane region" description="Helical" evidence="1">
    <location>
        <begin position="45"/>
        <end position="65"/>
    </location>
</feature>
<sequence>MRIDRLSPTLPLVMLWACAVGWAVSLALWQPLAERVSGHLDIGNYWARDLRMALIVLAAATLVCAGRGRRGAGRGAIAGALAWVALDVLLDRANLAGVTAAAGLAAVAGLVLTGLCLLARRGEPKPGAAGLYVAAVFALTAAEGIGWIPGAPEDASALWRPAGGLLLLLGCAVTVGCVAVAEPGRAKPVAIAVGALLALSILVYALAPLIGGAAWLLSLLLVALHLVLLTMLVGSAWSVRRDGGWAAAAGAVLAGWLAPLVLLMLTWGEWSNYLARYNEWVIGDQLTRLAGNQPVYDPQAYTPSAYLSCVLASILGAFVVVGAAWRKRSGRVSPPGG</sequence>